<dbReference type="Gene3D" id="3.40.50.150">
    <property type="entry name" value="Vaccinia Virus protein VP39"/>
    <property type="match status" value="1"/>
</dbReference>
<dbReference type="GO" id="GO:0032259">
    <property type="term" value="P:methylation"/>
    <property type="evidence" value="ECO:0007669"/>
    <property type="project" value="UniProtKB-KW"/>
</dbReference>
<protein>
    <submittedName>
        <fullName evidence="1">Class I SAM-dependent methyltransferase</fullName>
    </submittedName>
</protein>
<keyword evidence="1" id="KW-0489">Methyltransferase</keyword>
<name>A0A6B0TR64_9RHOB</name>
<comment type="caution">
    <text evidence="1">The sequence shown here is derived from an EMBL/GenBank/DDBJ whole genome shotgun (WGS) entry which is preliminary data.</text>
</comment>
<dbReference type="GO" id="GO:0008168">
    <property type="term" value="F:methyltransferase activity"/>
    <property type="evidence" value="ECO:0007669"/>
    <property type="project" value="UniProtKB-KW"/>
</dbReference>
<dbReference type="CDD" id="cd02440">
    <property type="entry name" value="AdoMet_MTases"/>
    <property type="match status" value="1"/>
</dbReference>
<evidence type="ECO:0000313" key="2">
    <source>
        <dbReference type="Proteomes" id="UP000436016"/>
    </source>
</evidence>
<dbReference type="SUPFAM" id="SSF53335">
    <property type="entry name" value="S-adenosyl-L-methionine-dependent methyltransferases"/>
    <property type="match status" value="1"/>
</dbReference>
<dbReference type="InterPro" id="IPR029063">
    <property type="entry name" value="SAM-dependent_MTases_sf"/>
</dbReference>
<evidence type="ECO:0000313" key="1">
    <source>
        <dbReference type="EMBL" id="MXU66436.1"/>
    </source>
</evidence>
<proteinExistence type="predicted"/>
<dbReference type="RefSeq" id="WP_160855936.1">
    <property type="nucleotide sequence ID" value="NZ_WUWG01000006.1"/>
</dbReference>
<sequence>MIDTNALDAGADLRSQFRGARGEDIVALYEHPRLPVVTYPYEWVFSQLKDAALQHLSLQLVAFDKGYVLSDATAYNMQMFDGRFLHIDPPSLRPYEDGKPWAGYNQFCRQFLLPLLLEAWSGLGFQSLYRGSMDGIRFEDALAVLPKSKMMLSPTALFHVWMHGRSVLKRSDSSSSSANRAEQAQVPKAHYRAILQQLRDFIAGLKSDRRPDSYWSDYAERNSYSDAMKRDKSAFVSEWAARTKPGIIWDLGGNTGDFSRAALDGGAGLSVLIDGDNDSIEAAWRNRARDGGRIIPVLMNLLDPSPSMGWRQMERQGLAERAPADGILALAVLHHMVIGGNLPMSEAVDWLMSLAPTGIIEFVPTTDPMVRGLMAHRDELASDYSPETFMRAVEANGQVGTTKTFEENGRLLVEYSTT</sequence>
<accession>A0A6B0TR64</accession>
<organism evidence="1 2">
    <name type="scientific">Oceanomicrobium pacificus</name>
    <dbReference type="NCBI Taxonomy" id="2692916"/>
    <lineage>
        <taxon>Bacteria</taxon>
        <taxon>Pseudomonadati</taxon>
        <taxon>Pseudomonadota</taxon>
        <taxon>Alphaproteobacteria</taxon>
        <taxon>Rhodobacterales</taxon>
        <taxon>Paracoccaceae</taxon>
        <taxon>Oceanomicrobium</taxon>
    </lineage>
</organism>
<keyword evidence="1" id="KW-0808">Transferase</keyword>
<dbReference type="EMBL" id="WUWG01000006">
    <property type="protein sequence ID" value="MXU66436.1"/>
    <property type="molecule type" value="Genomic_DNA"/>
</dbReference>
<keyword evidence="2" id="KW-1185">Reference proteome</keyword>
<dbReference type="Proteomes" id="UP000436016">
    <property type="component" value="Unassembled WGS sequence"/>
</dbReference>
<gene>
    <name evidence="1" type="ORF">GSH16_13375</name>
</gene>
<reference evidence="1 2" key="1">
    <citation type="submission" date="2019-12" db="EMBL/GenBank/DDBJ databases">
        <title>Strain KN286 was isolated from seawater, which was collected from Caroline Seamount in the tropical western Pacific.</title>
        <authorList>
            <person name="Wang Q."/>
        </authorList>
    </citation>
    <scope>NUCLEOTIDE SEQUENCE [LARGE SCALE GENOMIC DNA]</scope>
    <source>
        <strain evidence="1 2">KN286</strain>
    </source>
</reference>
<dbReference type="AlphaFoldDB" id="A0A6B0TR64"/>